<keyword evidence="1" id="KW-0812">Transmembrane</keyword>
<keyword evidence="1" id="KW-1133">Transmembrane helix</keyword>
<name>A0A7L7KRS3_9MOLU</name>
<protein>
    <submittedName>
        <fullName evidence="2">DUF1295 domain-containing protein</fullName>
    </submittedName>
</protein>
<dbReference type="Pfam" id="PF06966">
    <property type="entry name" value="DUF1295"/>
    <property type="match status" value="1"/>
</dbReference>
<gene>
    <name evidence="2" type="ORF">G4Z02_02440</name>
</gene>
<dbReference type="GO" id="GO:0016020">
    <property type="term" value="C:membrane"/>
    <property type="evidence" value="ECO:0007669"/>
    <property type="project" value="TreeGrafter"/>
</dbReference>
<dbReference type="Proteomes" id="UP000514720">
    <property type="component" value="Chromosome"/>
</dbReference>
<dbReference type="Gene3D" id="1.20.120.1630">
    <property type="match status" value="1"/>
</dbReference>
<dbReference type="PANTHER" id="PTHR32251">
    <property type="entry name" value="3-OXO-5-ALPHA-STEROID 4-DEHYDROGENASE"/>
    <property type="match status" value="1"/>
</dbReference>
<organism evidence="2 3">
    <name type="scientific">Candidatus Xianfuyuplasma coldseepsis</name>
    <dbReference type="NCBI Taxonomy" id="2782163"/>
    <lineage>
        <taxon>Bacteria</taxon>
        <taxon>Bacillati</taxon>
        <taxon>Mycoplasmatota</taxon>
        <taxon>Mollicutes</taxon>
        <taxon>Candidatus Izemoplasmatales</taxon>
        <taxon>Candidatus Izemoplasmataceae</taxon>
        <taxon>Candidatus Xianfuyuplasma</taxon>
    </lineage>
</organism>
<keyword evidence="1" id="KW-0472">Membrane</keyword>
<evidence type="ECO:0000313" key="3">
    <source>
        <dbReference type="Proteomes" id="UP000514720"/>
    </source>
</evidence>
<dbReference type="PROSITE" id="PS50244">
    <property type="entry name" value="S5A_REDUCTASE"/>
    <property type="match status" value="1"/>
</dbReference>
<feature type="transmembrane region" description="Helical" evidence="1">
    <location>
        <begin position="218"/>
        <end position="251"/>
    </location>
</feature>
<dbReference type="InterPro" id="IPR010721">
    <property type="entry name" value="UstE-like"/>
</dbReference>
<dbReference type="EMBL" id="CP048914">
    <property type="protein sequence ID" value="QMS84654.1"/>
    <property type="molecule type" value="Genomic_DNA"/>
</dbReference>
<dbReference type="KEGG" id="xcl:G4Z02_02440"/>
<dbReference type="AlphaFoldDB" id="A0A7L7KRS3"/>
<accession>A0A7L7KRS3</accession>
<evidence type="ECO:0000256" key="1">
    <source>
        <dbReference type="SAM" id="Phobius"/>
    </source>
</evidence>
<reference evidence="2 3" key="1">
    <citation type="submission" date="2020-02" db="EMBL/GenBank/DDBJ databases">
        <authorList>
            <person name="Zheng R.K."/>
            <person name="Sun C.M."/>
        </authorList>
    </citation>
    <scope>NUCLEOTIDE SEQUENCE [LARGE SCALE GENOMIC DNA]</scope>
    <source>
        <strain evidence="3">zrk13</strain>
    </source>
</reference>
<keyword evidence="3" id="KW-1185">Reference proteome</keyword>
<sequence length="285" mass="33530">MSKKRSLYVTTLIYSIVLIAGLYSYLLARSVTSVLYATLIADVVMTTLIFVASIGFNNSSLYDPYWSVIPVFIVVLWMRELHHMMWIDWVLFTSVFVWAIRLTMNWITDFKGYNHEDFRYVDFRKQFPKIYWLVSYFGIHLFPTVIVFISLYPLYFIWTNTINSPMYVYIGALIMIGGAMISYVADHQRRIHKLQHPNQSIRTGLWQYSRHPNYFGEVFFWFGIYISSVSVGVALSPIVGFVSMVALFNFYSVPKMEDKLLQNKTDYQLVIDTVPRFFFRKPKAD</sequence>
<dbReference type="RefSeq" id="WP_258878273.1">
    <property type="nucleotide sequence ID" value="NZ_CP048914.1"/>
</dbReference>
<evidence type="ECO:0000313" key="2">
    <source>
        <dbReference type="EMBL" id="QMS84654.1"/>
    </source>
</evidence>
<feature type="transmembrane region" description="Helical" evidence="1">
    <location>
        <begin position="84"/>
        <end position="104"/>
    </location>
</feature>
<proteinExistence type="predicted"/>
<dbReference type="PANTHER" id="PTHR32251:SF23">
    <property type="entry name" value="3-OXO-5-ALPHA-STEROID 4-DEHYDROGENASE (DUF1295)"/>
    <property type="match status" value="1"/>
</dbReference>
<feature type="transmembrane region" description="Helical" evidence="1">
    <location>
        <begin position="34"/>
        <end position="54"/>
    </location>
</feature>
<feature type="transmembrane region" description="Helical" evidence="1">
    <location>
        <begin position="166"/>
        <end position="185"/>
    </location>
</feature>
<feature type="transmembrane region" description="Helical" evidence="1">
    <location>
        <begin position="130"/>
        <end position="154"/>
    </location>
</feature>
<feature type="transmembrane region" description="Helical" evidence="1">
    <location>
        <begin position="7"/>
        <end position="28"/>
    </location>
</feature>